<dbReference type="GO" id="GO:0016020">
    <property type="term" value="C:membrane"/>
    <property type="evidence" value="ECO:0007669"/>
    <property type="project" value="UniProtKB-SubCell"/>
</dbReference>
<dbReference type="Proteomes" id="UP000813824">
    <property type="component" value="Unassembled WGS sequence"/>
</dbReference>
<dbReference type="Pfam" id="PF02705">
    <property type="entry name" value="K_trans"/>
    <property type="match status" value="1"/>
</dbReference>
<evidence type="ECO:0000256" key="2">
    <source>
        <dbReference type="ARBA" id="ARBA00022448"/>
    </source>
</evidence>
<evidence type="ECO:0000256" key="4">
    <source>
        <dbReference type="ARBA" id="ARBA00022692"/>
    </source>
</evidence>
<dbReference type="GO" id="GO:0015079">
    <property type="term" value="F:potassium ion transmembrane transporter activity"/>
    <property type="evidence" value="ECO:0007669"/>
    <property type="project" value="InterPro"/>
</dbReference>
<comment type="subcellular location">
    <subcellularLocation>
        <location evidence="1">Membrane</location>
        <topology evidence="1">Multi-pass membrane protein</topology>
    </subcellularLocation>
</comment>
<organism evidence="12 13">
    <name type="scientific">Cristinia sonorae</name>
    <dbReference type="NCBI Taxonomy" id="1940300"/>
    <lineage>
        <taxon>Eukaryota</taxon>
        <taxon>Fungi</taxon>
        <taxon>Dikarya</taxon>
        <taxon>Basidiomycota</taxon>
        <taxon>Agaricomycotina</taxon>
        <taxon>Agaricomycetes</taxon>
        <taxon>Agaricomycetidae</taxon>
        <taxon>Agaricales</taxon>
        <taxon>Pleurotineae</taxon>
        <taxon>Stephanosporaceae</taxon>
        <taxon>Cristinia</taxon>
    </lineage>
</organism>
<dbReference type="Pfam" id="PF22776">
    <property type="entry name" value="K_trans_C"/>
    <property type="match status" value="1"/>
</dbReference>
<dbReference type="InterPro" id="IPR053952">
    <property type="entry name" value="K_trans_C"/>
</dbReference>
<evidence type="ECO:0000259" key="10">
    <source>
        <dbReference type="Pfam" id="PF02705"/>
    </source>
</evidence>
<dbReference type="OrthoDB" id="504708at2759"/>
<dbReference type="InterPro" id="IPR003855">
    <property type="entry name" value="K+_transporter"/>
</dbReference>
<keyword evidence="13" id="KW-1185">Reference proteome</keyword>
<feature type="transmembrane region" description="Helical" evidence="9">
    <location>
        <begin position="134"/>
        <end position="151"/>
    </location>
</feature>
<reference evidence="12" key="1">
    <citation type="journal article" date="2021" name="New Phytol.">
        <title>Evolutionary innovations through gain and loss of genes in the ectomycorrhizal Boletales.</title>
        <authorList>
            <person name="Wu G."/>
            <person name="Miyauchi S."/>
            <person name="Morin E."/>
            <person name="Kuo A."/>
            <person name="Drula E."/>
            <person name="Varga T."/>
            <person name="Kohler A."/>
            <person name="Feng B."/>
            <person name="Cao Y."/>
            <person name="Lipzen A."/>
            <person name="Daum C."/>
            <person name="Hundley H."/>
            <person name="Pangilinan J."/>
            <person name="Johnson J."/>
            <person name="Barry K."/>
            <person name="LaButti K."/>
            <person name="Ng V."/>
            <person name="Ahrendt S."/>
            <person name="Min B."/>
            <person name="Choi I.G."/>
            <person name="Park H."/>
            <person name="Plett J.M."/>
            <person name="Magnuson J."/>
            <person name="Spatafora J.W."/>
            <person name="Nagy L.G."/>
            <person name="Henrissat B."/>
            <person name="Grigoriev I.V."/>
            <person name="Yang Z.L."/>
            <person name="Xu J."/>
            <person name="Martin F.M."/>
        </authorList>
    </citation>
    <scope>NUCLEOTIDE SEQUENCE</scope>
    <source>
        <strain evidence="12">KKN 215</strain>
    </source>
</reference>
<feature type="transmembrane region" description="Helical" evidence="9">
    <location>
        <begin position="58"/>
        <end position="79"/>
    </location>
</feature>
<name>A0A8K0UJH8_9AGAR</name>
<keyword evidence="5" id="KW-0630">Potassium</keyword>
<keyword evidence="4 9" id="KW-0812">Transmembrane</keyword>
<proteinExistence type="predicted"/>
<dbReference type="EMBL" id="JAEVFJ010000035">
    <property type="protein sequence ID" value="KAH8091688.1"/>
    <property type="molecule type" value="Genomic_DNA"/>
</dbReference>
<dbReference type="NCBIfam" id="TIGR00794">
    <property type="entry name" value="kup"/>
    <property type="match status" value="1"/>
</dbReference>
<keyword evidence="6 9" id="KW-1133">Transmembrane helix</keyword>
<feature type="transmembrane region" description="Helical" evidence="9">
    <location>
        <begin position="277"/>
        <end position="297"/>
    </location>
</feature>
<feature type="transmembrane region" description="Helical" evidence="9">
    <location>
        <begin position="372"/>
        <end position="395"/>
    </location>
</feature>
<keyword evidence="7" id="KW-0406">Ion transport</keyword>
<evidence type="ECO:0000256" key="5">
    <source>
        <dbReference type="ARBA" id="ARBA00022958"/>
    </source>
</evidence>
<feature type="transmembrane region" description="Helical" evidence="9">
    <location>
        <begin position="459"/>
        <end position="478"/>
    </location>
</feature>
<evidence type="ECO:0000256" key="9">
    <source>
        <dbReference type="SAM" id="Phobius"/>
    </source>
</evidence>
<feature type="transmembrane region" description="Helical" evidence="9">
    <location>
        <begin position="320"/>
        <end position="351"/>
    </location>
</feature>
<gene>
    <name evidence="12" type="ORF">BXZ70DRAFT_1040870</name>
</gene>
<sequence length="742" mass="81303">MGHISTEHRTALKVKGFALFALSFQTLGIIYADLGTSPLYVLNGIWPAAGDVPPAEDVIGGISAIIWALTILPLIKYVFIAPLFGEGGTFALFQGLYPPEHKNLEEDRVLTGDDSKKAEFESTSKMSPRFRWPLLLWALFGTSLTLADGVFTPAVSVTSAVGGIAVAKPSVASSIVPISIGILIVLFLFQFRGTNFISTLFAPVTFLWLALLAGTGIANITAHPGIFRAFDPSRAILLFVRTRNYDLLAGVLLALTGCEAMFANLGQFNMLSIQISFGGFVYPCLVLAYLGQGARLIRDGEAVLPNLFYNTIPGPINGGLYWVMFVLAILATVIASQALISATFSLTQQLINMRSLPPLRLVYTSDKIQGQIYIPFVNWLLLIITVVIVAAFRTLSEMTNAYGFAVATVMFTTTVMIALQIKYVKGWSTLLAVAFLLVFGFFDGLFWGAALKKVPEGAWVPLMIGGVLVIVSGFWTWARSLEDDFDASNRKNLRDIIVRRDSDNGLDVAIQRTGHEGDDAASEIEVSSDANSEKSPKYYMLDHDHDADVAKTEFSEVGFKVMSRIPTCAVFYKLTPGSGVPHSFVSFFRQLPVLPRVIIFLSLRVVPFAHVHPDERYLVNKVRSVEGFYGVTYHLGFRDSFDVNVDAIVQQISEIETNFSARGAAAVVQEIRNAAKSSTHIVPHYVIGSKPAQGGRLAKLRNIIRGFFIEDVYRTVSSMFPETANWLGYTDKIIHVGINASI</sequence>
<feature type="transmembrane region" description="Helical" evidence="9">
    <location>
        <begin position="171"/>
        <end position="189"/>
    </location>
</feature>
<feature type="transmembrane region" description="Helical" evidence="9">
    <location>
        <begin position="12"/>
        <end position="32"/>
    </location>
</feature>
<feature type="domain" description="K+ potassium transporter C-terminal" evidence="11">
    <location>
        <begin position="566"/>
        <end position="741"/>
    </location>
</feature>
<protein>
    <submittedName>
        <fullName evidence="12">Potassium transporter</fullName>
    </submittedName>
</protein>
<evidence type="ECO:0000256" key="6">
    <source>
        <dbReference type="ARBA" id="ARBA00022989"/>
    </source>
</evidence>
<feature type="domain" description="K+ potassium transporter integral membrane" evidence="10">
    <location>
        <begin position="23"/>
        <end position="497"/>
    </location>
</feature>
<keyword evidence="3" id="KW-0633">Potassium transport</keyword>
<dbReference type="InterPro" id="IPR053951">
    <property type="entry name" value="K_trans_N"/>
</dbReference>
<dbReference type="PANTHER" id="PTHR30540">
    <property type="entry name" value="OSMOTIC STRESS POTASSIUM TRANSPORTER"/>
    <property type="match status" value="1"/>
</dbReference>
<dbReference type="PANTHER" id="PTHR30540:SF83">
    <property type="entry name" value="K+ POTASSIUM TRANSPORTER"/>
    <property type="match status" value="1"/>
</dbReference>
<accession>A0A8K0UJH8</accession>
<evidence type="ECO:0000256" key="8">
    <source>
        <dbReference type="ARBA" id="ARBA00023136"/>
    </source>
</evidence>
<feature type="transmembrane region" description="Helical" evidence="9">
    <location>
        <begin position="426"/>
        <end position="447"/>
    </location>
</feature>
<evidence type="ECO:0000256" key="1">
    <source>
        <dbReference type="ARBA" id="ARBA00004141"/>
    </source>
</evidence>
<evidence type="ECO:0000313" key="12">
    <source>
        <dbReference type="EMBL" id="KAH8091688.1"/>
    </source>
</evidence>
<evidence type="ECO:0000313" key="13">
    <source>
        <dbReference type="Proteomes" id="UP000813824"/>
    </source>
</evidence>
<feature type="transmembrane region" description="Helical" evidence="9">
    <location>
        <begin position="201"/>
        <end position="227"/>
    </location>
</feature>
<keyword evidence="2" id="KW-0813">Transport</keyword>
<evidence type="ECO:0000256" key="3">
    <source>
        <dbReference type="ARBA" id="ARBA00022538"/>
    </source>
</evidence>
<keyword evidence="8 9" id="KW-0472">Membrane</keyword>
<feature type="transmembrane region" description="Helical" evidence="9">
    <location>
        <begin position="401"/>
        <end position="419"/>
    </location>
</feature>
<dbReference type="AlphaFoldDB" id="A0A8K0UJH8"/>
<comment type="caution">
    <text evidence="12">The sequence shown here is derived from an EMBL/GenBank/DDBJ whole genome shotgun (WGS) entry which is preliminary data.</text>
</comment>
<evidence type="ECO:0000256" key="7">
    <source>
        <dbReference type="ARBA" id="ARBA00023065"/>
    </source>
</evidence>
<evidence type="ECO:0000259" key="11">
    <source>
        <dbReference type="Pfam" id="PF22776"/>
    </source>
</evidence>